<dbReference type="PANTHER" id="PTHR12147">
    <property type="entry name" value="METALLOPEPTIDASE M28 FAMILY MEMBER"/>
    <property type="match status" value="1"/>
</dbReference>
<feature type="domain" description="Peptidase M28" evidence="1">
    <location>
        <begin position="70"/>
        <end position="294"/>
    </location>
</feature>
<reference evidence="3" key="1">
    <citation type="submission" date="2019-11" db="EMBL/GenBank/DDBJ databases">
        <title>Genome sequence of Heliorestis convoluta strain HH, an alkaliphilic and minimalistic phototrophic bacterium from a soda lake in Egypt.</title>
        <authorList>
            <person name="Dewey E.D."/>
            <person name="Stokes L.M."/>
            <person name="Burchell B.M."/>
            <person name="Shaffer K.N."/>
            <person name="Huntington A.M."/>
            <person name="Baker J.M."/>
            <person name="Nadendla S."/>
            <person name="Giglio M.G."/>
            <person name="Touchman J.W."/>
            <person name="Blankenship R.E."/>
            <person name="Madigan M.T."/>
            <person name="Sattley W.M."/>
        </authorList>
    </citation>
    <scope>NUCLEOTIDE SEQUENCE [LARGE SCALE GENOMIC DNA]</scope>
    <source>
        <strain evidence="3">HH</strain>
    </source>
</reference>
<dbReference type="InterPro" id="IPR045175">
    <property type="entry name" value="M28_fam"/>
</dbReference>
<organism evidence="2 3">
    <name type="scientific">Heliorestis convoluta</name>
    <dbReference type="NCBI Taxonomy" id="356322"/>
    <lineage>
        <taxon>Bacteria</taxon>
        <taxon>Bacillati</taxon>
        <taxon>Bacillota</taxon>
        <taxon>Clostridia</taxon>
        <taxon>Eubacteriales</taxon>
        <taxon>Heliobacteriaceae</taxon>
        <taxon>Heliorestis</taxon>
    </lineage>
</organism>
<dbReference type="GO" id="GO:0008235">
    <property type="term" value="F:metalloexopeptidase activity"/>
    <property type="evidence" value="ECO:0007669"/>
    <property type="project" value="InterPro"/>
</dbReference>
<accession>A0A5Q2N2B9</accession>
<dbReference type="RefSeq" id="WP_153725277.1">
    <property type="nucleotide sequence ID" value="NZ_CP045875.1"/>
</dbReference>
<dbReference type="Proteomes" id="UP000366051">
    <property type="component" value="Chromosome"/>
</dbReference>
<protein>
    <submittedName>
        <fullName evidence="2">Peptidase M28</fullName>
    </submittedName>
</protein>
<dbReference type="Pfam" id="PF04389">
    <property type="entry name" value="Peptidase_M28"/>
    <property type="match status" value="1"/>
</dbReference>
<evidence type="ECO:0000259" key="1">
    <source>
        <dbReference type="Pfam" id="PF04389"/>
    </source>
</evidence>
<dbReference type="InterPro" id="IPR007484">
    <property type="entry name" value="Peptidase_M28"/>
</dbReference>
<dbReference type="EMBL" id="CP045875">
    <property type="protein sequence ID" value="QGG48003.1"/>
    <property type="molecule type" value="Genomic_DNA"/>
</dbReference>
<dbReference type="OrthoDB" id="9762302at2"/>
<keyword evidence="3" id="KW-1185">Reference proteome</keyword>
<proteinExistence type="predicted"/>
<evidence type="ECO:0000313" key="2">
    <source>
        <dbReference type="EMBL" id="QGG48003.1"/>
    </source>
</evidence>
<dbReference type="GO" id="GO:0006508">
    <property type="term" value="P:proteolysis"/>
    <property type="evidence" value="ECO:0007669"/>
    <property type="project" value="InterPro"/>
</dbReference>
<dbReference type="PANTHER" id="PTHR12147:SF26">
    <property type="entry name" value="PEPTIDASE M28 DOMAIN-CONTAINING PROTEIN"/>
    <property type="match status" value="1"/>
</dbReference>
<dbReference type="SUPFAM" id="SSF53187">
    <property type="entry name" value="Zn-dependent exopeptidases"/>
    <property type="match status" value="1"/>
</dbReference>
<dbReference type="Gene3D" id="3.40.630.10">
    <property type="entry name" value="Zn peptidases"/>
    <property type="match status" value="1"/>
</dbReference>
<name>A0A5Q2N2B9_9FIRM</name>
<evidence type="ECO:0000313" key="3">
    <source>
        <dbReference type="Proteomes" id="UP000366051"/>
    </source>
</evidence>
<sequence length="303" mass="34149">MESLCFNLKKHVEKLAAEIGPRNYSYYNGLEQAADYIHEELASMGYEVQIQEFEISRKDAPIGSPLSYRNIIAIKPGIATPDEVVIVGAHYDSCGDSPGADDNASGIAGMLELARLLKNVPLQKTVKFIAFTNEEPPFFKSPYMGSFVYAQKARQRNEKIKLAIIFEMIGYYTDQPPNWSHFGDLDGILSTIAPSDSNFIAAIGNSNEIAYLERMDAAFNQKSTVPMITNRQIIPHGPLMDMDLSDHWSFWEEGYRAVMITDTAFYRNPHYHTLRDTLETLDYEKMAQVVSGFSAVMQEIDKT</sequence>
<dbReference type="KEGG" id="hcv:FTV88_1905"/>
<dbReference type="AlphaFoldDB" id="A0A5Q2N2B9"/>
<gene>
    <name evidence="2" type="ORF">FTV88_1905</name>
</gene>